<accession>A0ACA9MJX3</accession>
<dbReference type="Proteomes" id="UP000789702">
    <property type="component" value="Unassembled WGS sequence"/>
</dbReference>
<name>A0ACA9MJX3_9GLOM</name>
<organism evidence="1 2">
    <name type="scientific">Dentiscutata heterogama</name>
    <dbReference type="NCBI Taxonomy" id="1316150"/>
    <lineage>
        <taxon>Eukaryota</taxon>
        <taxon>Fungi</taxon>
        <taxon>Fungi incertae sedis</taxon>
        <taxon>Mucoromycota</taxon>
        <taxon>Glomeromycotina</taxon>
        <taxon>Glomeromycetes</taxon>
        <taxon>Diversisporales</taxon>
        <taxon>Gigasporaceae</taxon>
        <taxon>Dentiscutata</taxon>
    </lineage>
</organism>
<dbReference type="EMBL" id="CAJVPU010009159">
    <property type="protein sequence ID" value="CAG8591951.1"/>
    <property type="molecule type" value="Genomic_DNA"/>
</dbReference>
<feature type="non-terminal residue" evidence="1">
    <location>
        <position position="1"/>
    </location>
</feature>
<evidence type="ECO:0000313" key="1">
    <source>
        <dbReference type="EMBL" id="CAG8591951.1"/>
    </source>
</evidence>
<protein>
    <submittedName>
        <fullName evidence="1">17017_t:CDS:1</fullName>
    </submittedName>
</protein>
<proteinExistence type="predicted"/>
<evidence type="ECO:0000313" key="2">
    <source>
        <dbReference type="Proteomes" id="UP000789702"/>
    </source>
</evidence>
<keyword evidence="2" id="KW-1185">Reference proteome</keyword>
<reference evidence="1" key="1">
    <citation type="submission" date="2021-06" db="EMBL/GenBank/DDBJ databases">
        <authorList>
            <person name="Kallberg Y."/>
            <person name="Tangrot J."/>
            <person name="Rosling A."/>
        </authorList>
    </citation>
    <scope>NUCLEOTIDE SEQUENCE</scope>
    <source>
        <strain evidence="1">IL203A</strain>
    </source>
</reference>
<comment type="caution">
    <text evidence="1">The sequence shown here is derived from an EMBL/GenBank/DDBJ whole genome shotgun (WGS) entry which is preliminary data.</text>
</comment>
<gene>
    <name evidence="1" type="ORF">DHETER_LOCUS6896</name>
</gene>
<sequence>TINNQNASSTKDKKSIITDSTPEPIHSSTQLQKEPVTSITSSQQDIVDDNLASSLEFIKIIHKENIAPTISYERKKEQGLIQEITADNSQDDTSPFTQVHDSISPEYATEILLSSAELAQSKASYAPPKLFPFKRKLSKEMRNSVINKLTSHFTDSPKLDKNCSIDTEDEHQSDFYWVLSSHCPLCRENHMSLNGKWWLDS</sequence>